<dbReference type="AlphaFoldDB" id="A0A853H332"/>
<dbReference type="EMBL" id="JACCEV010000003">
    <property type="protein sequence ID" value="NYT86430.1"/>
    <property type="molecule type" value="Genomic_DNA"/>
</dbReference>
<organism evidence="2 3">
    <name type="scientific">Pollutimonas harenae</name>
    <dbReference type="NCBI Taxonomy" id="657015"/>
    <lineage>
        <taxon>Bacteria</taxon>
        <taxon>Pseudomonadati</taxon>
        <taxon>Pseudomonadota</taxon>
        <taxon>Betaproteobacteria</taxon>
        <taxon>Burkholderiales</taxon>
        <taxon>Alcaligenaceae</taxon>
        <taxon>Pollutimonas</taxon>
    </lineage>
</organism>
<evidence type="ECO:0000313" key="2">
    <source>
        <dbReference type="EMBL" id="NYT86430.1"/>
    </source>
</evidence>
<dbReference type="Pfam" id="PF10973">
    <property type="entry name" value="DUF2799"/>
    <property type="match status" value="1"/>
</dbReference>
<dbReference type="PROSITE" id="PS51257">
    <property type="entry name" value="PROKAR_LIPOPROTEIN"/>
    <property type="match status" value="1"/>
</dbReference>
<dbReference type="InterPro" id="IPR021242">
    <property type="entry name" value="DUF2799"/>
</dbReference>
<evidence type="ECO:0000256" key="1">
    <source>
        <dbReference type="SAM" id="Coils"/>
    </source>
</evidence>
<name>A0A853H332_9BURK</name>
<gene>
    <name evidence="2" type="ORF">H0A62_12525</name>
</gene>
<dbReference type="RefSeq" id="WP_167667478.1">
    <property type="nucleotide sequence ID" value="NZ_JACCEV010000003.1"/>
</dbReference>
<protein>
    <submittedName>
        <fullName evidence="2">DUF2799 domain-containing protein</fullName>
    </submittedName>
</protein>
<proteinExistence type="predicted"/>
<comment type="caution">
    <text evidence="2">The sequence shown here is derived from an EMBL/GenBank/DDBJ whole genome shotgun (WGS) entry which is preliminary data.</text>
</comment>
<reference evidence="2 3" key="1">
    <citation type="submission" date="2020-07" db="EMBL/GenBank/DDBJ databases">
        <title>Taxonomic revisions and descriptions of new bacterial species based on genomic comparisons in the high-G+C-content subgroup of the family Alcaligenaceae.</title>
        <authorList>
            <person name="Szabo A."/>
            <person name="Felfoldi T."/>
        </authorList>
    </citation>
    <scope>NUCLEOTIDE SEQUENCE [LARGE SCALE GENOMIC DNA]</scope>
    <source>
        <strain evidence="2 3">DSM 25667</strain>
    </source>
</reference>
<evidence type="ECO:0000313" key="3">
    <source>
        <dbReference type="Proteomes" id="UP000554144"/>
    </source>
</evidence>
<keyword evidence="1" id="KW-0175">Coiled coil</keyword>
<feature type="coiled-coil region" evidence="1">
    <location>
        <begin position="124"/>
        <end position="181"/>
    </location>
</feature>
<keyword evidence="3" id="KW-1185">Reference proteome</keyword>
<dbReference type="Proteomes" id="UP000554144">
    <property type="component" value="Unassembled WGS sequence"/>
</dbReference>
<sequence>MRKYDGRRRVLGLSLGILALFVVSGCATMSEGECLTADWVDQGYKDGRRGYSAARVVDHREACSSVGVVPDIVQYRKGYDQGLMQYCRPANAVAEGRAGHSYGNVCPARLEDPFLMYYRQGRAAYDAEQRVDRLNSQSRRLQRELDEEKDAEARRRLRSELQRLDRRLRRARDELAEFDRRLPYR</sequence>
<accession>A0A853H332</accession>